<organism evidence="5 6">
    <name type="scientific">Hymenobacter lucidus</name>
    <dbReference type="NCBI Taxonomy" id="2880930"/>
    <lineage>
        <taxon>Bacteria</taxon>
        <taxon>Pseudomonadati</taxon>
        <taxon>Bacteroidota</taxon>
        <taxon>Cytophagia</taxon>
        <taxon>Cytophagales</taxon>
        <taxon>Hymenobacteraceae</taxon>
        <taxon>Hymenobacter</taxon>
    </lineage>
</organism>
<dbReference type="InterPro" id="IPR058647">
    <property type="entry name" value="BSH_CzcB-like"/>
</dbReference>
<evidence type="ECO:0000256" key="2">
    <source>
        <dbReference type="ARBA" id="ARBA00022448"/>
    </source>
</evidence>
<dbReference type="Gene3D" id="1.10.287.470">
    <property type="entry name" value="Helix hairpin bin"/>
    <property type="match status" value="1"/>
</dbReference>
<dbReference type="InterPro" id="IPR051909">
    <property type="entry name" value="MFP_Cation_Efflux"/>
</dbReference>
<dbReference type="Gene3D" id="2.40.420.20">
    <property type="match status" value="1"/>
</dbReference>
<evidence type="ECO:0000259" key="4">
    <source>
        <dbReference type="Pfam" id="PF25973"/>
    </source>
</evidence>
<dbReference type="PANTHER" id="PTHR30097">
    <property type="entry name" value="CATION EFFLUX SYSTEM PROTEIN CUSB"/>
    <property type="match status" value="1"/>
</dbReference>
<sequence length="394" mass="42457">MRTPFIFLLLGLTLAGCDSKPKGATSADGTEATSQSNAELTGEAAEADPEIVTLSPAEQQAGEIKTGRVRSQPMGTGLAVTGTLDVPPESSVAITAPLGGFVENTTLLQGTRVSKGQTLAVIRNPDFVQLQQDYLETRARLEYARTELARQKELYEQEVAPQKNYQRALADYNALRVQTNAQAARLRLAGLPVGGRIVSTATLRAPRAGFVKTVNVTVGQSVTSTETLFEIVDPEHLHVELTVFEKDVSKLQKGQLIRFTLPSDSASGGPERTAQVYLIAQAIGEDRTVRVHGHLDKENDRALLPGLYVRALIETGRADVTTLPNAALVRFEGQSYGFVVEAAGRYRMVALPTGRSEDGFTEVTLPADLPATTTFVTEGAYSLLAKMKNAEEEE</sequence>
<proteinExistence type="inferred from homology"/>
<dbReference type="InterPro" id="IPR006143">
    <property type="entry name" value="RND_pump_MFP"/>
</dbReference>
<keyword evidence="6" id="KW-1185">Reference proteome</keyword>
<dbReference type="Proteomes" id="UP001165296">
    <property type="component" value="Unassembled WGS sequence"/>
</dbReference>
<dbReference type="Pfam" id="PF25973">
    <property type="entry name" value="BSH_CzcB"/>
    <property type="match status" value="1"/>
</dbReference>
<evidence type="ECO:0000313" key="5">
    <source>
        <dbReference type="EMBL" id="MCB2410675.1"/>
    </source>
</evidence>
<name>A0ABS8AXY1_9BACT</name>
<evidence type="ECO:0000256" key="3">
    <source>
        <dbReference type="SAM" id="MobiDB-lite"/>
    </source>
</evidence>
<accession>A0ABS8AXY1</accession>
<feature type="compositionally biased region" description="Polar residues" evidence="3">
    <location>
        <begin position="27"/>
        <end position="39"/>
    </location>
</feature>
<dbReference type="PROSITE" id="PS51257">
    <property type="entry name" value="PROKAR_LIPOPROTEIN"/>
    <property type="match status" value="1"/>
</dbReference>
<reference evidence="5" key="1">
    <citation type="submission" date="2021-10" db="EMBL/GenBank/DDBJ databases">
        <authorList>
            <person name="Dean J.D."/>
            <person name="Kim M.K."/>
            <person name="Newey C.N."/>
            <person name="Stoker T.S."/>
            <person name="Thompson D.W."/>
            <person name="Grose J.H."/>
        </authorList>
    </citation>
    <scope>NUCLEOTIDE SEQUENCE</scope>
    <source>
        <strain evidence="5">BT178</strain>
    </source>
</reference>
<dbReference type="PANTHER" id="PTHR30097:SF4">
    <property type="entry name" value="SLR6042 PROTEIN"/>
    <property type="match status" value="1"/>
</dbReference>
<evidence type="ECO:0000256" key="1">
    <source>
        <dbReference type="ARBA" id="ARBA00009477"/>
    </source>
</evidence>
<dbReference type="NCBIfam" id="TIGR01730">
    <property type="entry name" value="RND_mfp"/>
    <property type="match status" value="1"/>
</dbReference>
<comment type="similarity">
    <text evidence="1">Belongs to the membrane fusion protein (MFP) (TC 8.A.1) family.</text>
</comment>
<dbReference type="EMBL" id="JAJADR010000010">
    <property type="protein sequence ID" value="MCB2410675.1"/>
    <property type="molecule type" value="Genomic_DNA"/>
</dbReference>
<dbReference type="Gene3D" id="2.40.30.170">
    <property type="match status" value="1"/>
</dbReference>
<feature type="domain" description="CzcB-like barrel-sandwich hybrid" evidence="4">
    <location>
        <begin position="92"/>
        <end position="233"/>
    </location>
</feature>
<keyword evidence="2" id="KW-0813">Transport</keyword>
<evidence type="ECO:0000313" key="6">
    <source>
        <dbReference type="Proteomes" id="UP001165296"/>
    </source>
</evidence>
<feature type="region of interest" description="Disordered" evidence="3">
    <location>
        <begin position="21"/>
        <end position="47"/>
    </location>
</feature>
<gene>
    <name evidence="5" type="ORF">LGH74_21990</name>
</gene>
<comment type="caution">
    <text evidence="5">The sequence shown here is derived from an EMBL/GenBank/DDBJ whole genome shotgun (WGS) entry which is preliminary data.</text>
</comment>
<dbReference type="SUPFAM" id="SSF111369">
    <property type="entry name" value="HlyD-like secretion proteins"/>
    <property type="match status" value="1"/>
</dbReference>
<protein>
    <submittedName>
        <fullName evidence="5">Efflux RND transporter periplasmic adaptor subunit</fullName>
    </submittedName>
</protein>
<dbReference type="RefSeq" id="WP_226179800.1">
    <property type="nucleotide sequence ID" value="NZ_JAJADR010000010.1"/>
</dbReference>